<feature type="domain" description="Methyltransferase type 11" evidence="5">
    <location>
        <begin position="81"/>
        <end position="169"/>
    </location>
</feature>
<keyword evidence="3" id="KW-0808">Transferase</keyword>
<dbReference type="Proteomes" id="UP000718630">
    <property type="component" value="Unassembled WGS sequence"/>
</dbReference>
<dbReference type="CDD" id="cd02440">
    <property type="entry name" value="AdoMet_MTases"/>
    <property type="match status" value="1"/>
</dbReference>
<proteinExistence type="inferred from homology"/>
<dbReference type="InterPro" id="IPR013216">
    <property type="entry name" value="Methyltransf_11"/>
</dbReference>
<dbReference type="AlphaFoldDB" id="A0A929MYJ7"/>
<protein>
    <submittedName>
        <fullName evidence="6">Class I SAM-dependent methyltransferase</fullName>
    </submittedName>
</protein>
<sequence length="284" mass="30150">MGTCGSSPDNPFEAARPSYARVRPSYPAAAVAAVLRAAGLDVRGSAGGSRNRGGAVGPTALGSAGAPAPTAPTDRPALAADIGAGTGKMSALLAEEGLEVRAVEPSAAMRAQARPHPLITQVAATAEGTGLGSASCDLVVYAQSWHWVDPVAAGAEAVRILKPGAPLVIVFNQMDVTVQWVHRLSRIMRSGDVHRADRPPRPAGFAPPVLEQFWWEDRMPPEQILELGTTRSSYLRADGARRRAMQDNLRWYLYEHLGHQAGQEITIPYSTLVWTTRAPAARVP</sequence>
<comment type="caution">
    <text evidence="6">The sequence shown here is derived from an EMBL/GenBank/DDBJ whole genome shotgun (WGS) entry which is preliminary data.</text>
</comment>
<dbReference type="Gene3D" id="3.40.50.150">
    <property type="entry name" value="Vaccinia Virus protein VP39"/>
    <property type="match status" value="1"/>
</dbReference>
<feature type="region of interest" description="Disordered" evidence="4">
    <location>
        <begin position="44"/>
        <end position="80"/>
    </location>
</feature>
<keyword evidence="2 6" id="KW-0489">Methyltransferase</keyword>
<evidence type="ECO:0000259" key="5">
    <source>
        <dbReference type="Pfam" id="PF08241"/>
    </source>
</evidence>
<dbReference type="Pfam" id="PF08241">
    <property type="entry name" value="Methyltransf_11"/>
    <property type="match status" value="1"/>
</dbReference>
<evidence type="ECO:0000313" key="7">
    <source>
        <dbReference type="Proteomes" id="UP000718630"/>
    </source>
</evidence>
<dbReference type="SUPFAM" id="SSF53335">
    <property type="entry name" value="S-adenosyl-L-methionine-dependent methyltransferases"/>
    <property type="match status" value="1"/>
</dbReference>
<name>A0A929MYJ7_9ACTO</name>
<dbReference type="GO" id="GO:0032259">
    <property type="term" value="P:methylation"/>
    <property type="evidence" value="ECO:0007669"/>
    <property type="project" value="UniProtKB-KW"/>
</dbReference>
<evidence type="ECO:0000256" key="2">
    <source>
        <dbReference type="ARBA" id="ARBA00022603"/>
    </source>
</evidence>
<dbReference type="PANTHER" id="PTHR44942:SF4">
    <property type="entry name" value="METHYLTRANSFERASE TYPE 11 DOMAIN-CONTAINING PROTEIN"/>
    <property type="match status" value="1"/>
</dbReference>
<dbReference type="GO" id="GO:0008757">
    <property type="term" value="F:S-adenosylmethionine-dependent methyltransferase activity"/>
    <property type="evidence" value="ECO:0007669"/>
    <property type="project" value="InterPro"/>
</dbReference>
<evidence type="ECO:0000313" key="6">
    <source>
        <dbReference type="EMBL" id="MBF0939792.1"/>
    </source>
</evidence>
<comment type="similarity">
    <text evidence="1">Belongs to the methyltransferase superfamily.</text>
</comment>
<feature type="compositionally biased region" description="Low complexity" evidence="4">
    <location>
        <begin position="57"/>
        <end position="80"/>
    </location>
</feature>
<accession>A0A929MYJ7</accession>
<organism evidence="6 7">
    <name type="scientific">Schaalia georgiae</name>
    <dbReference type="NCBI Taxonomy" id="52768"/>
    <lineage>
        <taxon>Bacteria</taxon>
        <taxon>Bacillati</taxon>
        <taxon>Actinomycetota</taxon>
        <taxon>Actinomycetes</taxon>
        <taxon>Actinomycetales</taxon>
        <taxon>Actinomycetaceae</taxon>
        <taxon>Schaalia</taxon>
    </lineage>
</organism>
<gene>
    <name evidence="6" type="ORF">HXK03_02790</name>
</gene>
<evidence type="ECO:0000256" key="1">
    <source>
        <dbReference type="ARBA" id="ARBA00008361"/>
    </source>
</evidence>
<dbReference type="InterPro" id="IPR029063">
    <property type="entry name" value="SAM-dependent_MTases_sf"/>
</dbReference>
<evidence type="ECO:0000256" key="3">
    <source>
        <dbReference type="ARBA" id="ARBA00022679"/>
    </source>
</evidence>
<dbReference type="InterPro" id="IPR051052">
    <property type="entry name" value="Diverse_substrate_MTase"/>
</dbReference>
<evidence type="ECO:0000256" key="4">
    <source>
        <dbReference type="SAM" id="MobiDB-lite"/>
    </source>
</evidence>
<feature type="compositionally biased region" description="Gly residues" evidence="4">
    <location>
        <begin position="45"/>
        <end position="56"/>
    </location>
</feature>
<reference evidence="6" key="1">
    <citation type="submission" date="2020-04" db="EMBL/GenBank/DDBJ databases">
        <title>Deep metagenomics examines the oral microbiome during advanced dental caries in children, revealing novel taxa and co-occurrences with host molecules.</title>
        <authorList>
            <person name="Baker J.L."/>
            <person name="Morton J.T."/>
            <person name="Dinis M."/>
            <person name="Alvarez R."/>
            <person name="Tran N.C."/>
            <person name="Knight R."/>
            <person name="Edlund A."/>
        </authorList>
    </citation>
    <scope>NUCLEOTIDE SEQUENCE</scope>
    <source>
        <strain evidence="6">JCVI_32_bin.64</strain>
    </source>
</reference>
<dbReference type="PANTHER" id="PTHR44942">
    <property type="entry name" value="METHYLTRANSF_11 DOMAIN-CONTAINING PROTEIN"/>
    <property type="match status" value="1"/>
</dbReference>
<dbReference type="EMBL" id="JABZFZ010000096">
    <property type="protein sequence ID" value="MBF0939792.1"/>
    <property type="molecule type" value="Genomic_DNA"/>
</dbReference>